<dbReference type="PANTHER" id="PTHR42342:SF1">
    <property type="entry name" value="STATIONARY PHASE PROTEIN 5"/>
    <property type="match status" value="1"/>
</dbReference>
<evidence type="ECO:0000313" key="2">
    <source>
        <dbReference type="EMBL" id="KAG7664819.1"/>
    </source>
</evidence>
<accession>A0A8J5V3V8</accession>
<protein>
    <submittedName>
        <fullName evidence="2">Uncharacterized protein</fullName>
    </submittedName>
</protein>
<dbReference type="RefSeq" id="XP_049265051.1">
    <property type="nucleotide sequence ID" value="XM_049405309.1"/>
</dbReference>
<dbReference type="AlphaFoldDB" id="A0A8J5V3V8"/>
<dbReference type="OrthoDB" id="416253at2759"/>
<dbReference type="GO" id="GO:0043248">
    <property type="term" value="P:proteasome assembly"/>
    <property type="evidence" value="ECO:0007669"/>
    <property type="project" value="TreeGrafter"/>
</dbReference>
<keyword evidence="3" id="KW-1185">Reference proteome</keyword>
<dbReference type="GO" id="GO:0070628">
    <property type="term" value="F:proteasome binding"/>
    <property type="evidence" value="ECO:0007669"/>
    <property type="project" value="InterPro"/>
</dbReference>
<comment type="caution">
    <text evidence="2">The sequence shown here is derived from an EMBL/GenBank/DDBJ whole genome shotgun (WGS) entry which is preliminary data.</text>
</comment>
<dbReference type="Proteomes" id="UP000694255">
    <property type="component" value="Unassembled WGS sequence"/>
</dbReference>
<keyword evidence="1" id="KW-0175">Coiled coil</keyword>
<feature type="coiled-coil region" evidence="1">
    <location>
        <begin position="3"/>
        <end position="38"/>
    </location>
</feature>
<dbReference type="GeneID" id="73468437"/>
<evidence type="ECO:0000256" key="1">
    <source>
        <dbReference type="SAM" id="Coils"/>
    </source>
</evidence>
<dbReference type="PANTHER" id="PTHR42342">
    <property type="entry name" value="STATIONARY PHASE PROTEIN 5"/>
    <property type="match status" value="1"/>
</dbReference>
<organism evidence="2 3">
    <name type="scientific">[Candida] subhashii</name>
    <dbReference type="NCBI Taxonomy" id="561895"/>
    <lineage>
        <taxon>Eukaryota</taxon>
        <taxon>Fungi</taxon>
        <taxon>Dikarya</taxon>
        <taxon>Ascomycota</taxon>
        <taxon>Saccharomycotina</taxon>
        <taxon>Pichiomycetes</taxon>
        <taxon>Debaryomycetaceae</taxon>
        <taxon>Spathaspora</taxon>
    </lineage>
</organism>
<gene>
    <name evidence="2" type="ORF">J8A68_001636</name>
</gene>
<reference evidence="2 3" key="1">
    <citation type="journal article" date="2021" name="DNA Res.">
        <title>Genome analysis of Candida subhashii reveals its hybrid nature and dual mitochondrial genome conformations.</title>
        <authorList>
            <person name="Mixao V."/>
            <person name="Hegedusova E."/>
            <person name="Saus E."/>
            <person name="Pryszcz L.P."/>
            <person name="Cillingova A."/>
            <person name="Nosek J."/>
            <person name="Gabaldon T."/>
        </authorList>
    </citation>
    <scope>NUCLEOTIDE SEQUENCE [LARGE SCALE GENOMIC DNA]</scope>
    <source>
        <strain evidence="2 3">CBS 10753</strain>
    </source>
</reference>
<proteinExistence type="predicted"/>
<sequence>MLAQRLRNLLAQKTRNISRKLQRALEEVSEAVANEHRRHHQRHHREAVPVPIPVGNSNRGFGNPGRMYGHYRFMVLGIGGPQCVRYFSGFAAGAAAAAANGAGAGAGGTNWTYHRLNHQFTSNRWFWKYKVFQHFFNTKSGYHRHGSRILRRLNHHGYMFHNFSQAYQNSYRSKIYQTTTNVKFIYRTIFNNLRERVQAYPRYQFVFQQQQQQQQQQQKQQTQRFNPNIRLNLSLTPKHHQVTLKLAKTDSTATIQERQECNQMNIGSYIDFPIGFQFSIPNETILSDEILEEMMYNIKTFEKKLGELRQDILNLFELGELPIKYIADKNVLRVYFPNCDKERLEKLCQEKSIVGGIIFEDVSELEGEEVVPAVVATSEVIEETGAPAMTASSTMNTVDSGDILSSYYYSPAESGRASSCDNSSSMSSVTEFDEDILSSSSGGNYFSPLSDSDIIRPQDIMMPENMNFRFPEPQQEIETQQQQVANGGVSSFDEYDEYYWISASY</sequence>
<name>A0A8J5V3V8_9ASCO</name>
<evidence type="ECO:0000313" key="3">
    <source>
        <dbReference type="Proteomes" id="UP000694255"/>
    </source>
</evidence>
<dbReference type="InterPro" id="IPR038816">
    <property type="entry name" value="Stationary_phase_5"/>
</dbReference>
<dbReference type="EMBL" id="JAGSYN010000063">
    <property type="protein sequence ID" value="KAG7664819.1"/>
    <property type="molecule type" value="Genomic_DNA"/>
</dbReference>